<keyword evidence="1" id="KW-0732">Signal</keyword>
<evidence type="ECO:0000313" key="2">
    <source>
        <dbReference type="EMBL" id="OZC12198.1"/>
    </source>
</evidence>
<sequence>MKNYQMLRLIISILSTIQLVDSSGFVTFTLKEFQFDETQGYGICC</sequence>
<keyword evidence="3" id="KW-1185">Reference proteome</keyword>
<dbReference type="EMBL" id="KZ269978">
    <property type="protein sequence ID" value="OZC12198.1"/>
    <property type="molecule type" value="Genomic_DNA"/>
</dbReference>
<protein>
    <submittedName>
        <fullName evidence="2">Uncharacterized protein</fullName>
    </submittedName>
</protein>
<gene>
    <name evidence="2" type="ORF">X798_00719</name>
</gene>
<evidence type="ECO:0000256" key="1">
    <source>
        <dbReference type="SAM" id="SignalP"/>
    </source>
</evidence>
<name>A0A238C5I0_9BILA</name>
<proteinExistence type="predicted"/>
<evidence type="ECO:0000313" key="3">
    <source>
        <dbReference type="Proteomes" id="UP000242913"/>
    </source>
</evidence>
<reference evidence="2 3" key="1">
    <citation type="submission" date="2015-12" db="EMBL/GenBank/DDBJ databases">
        <title>Draft genome of the nematode, Onchocerca flexuosa.</title>
        <authorList>
            <person name="Mitreva M."/>
        </authorList>
    </citation>
    <scope>NUCLEOTIDE SEQUENCE [LARGE SCALE GENOMIC DNA]</scope>
    <source>
        <strain evidence="2">Red Deer</strain>
    </source>
</reference>
<organism evidence="2 3">
    <name type="scientific">Onchocerca flexuosa</name>
    <dbReference type="NCBI Taxonomy" id="387005"/>
    <lineage>
        <taxon>Eukaryota</taxon>
        <taxon>Metazoa</taxon>
        <taxon>Ecdysozoa</taxon>
        <taxon>Nematoda</taxon>
        <taxon>Chromadorea</taxon>
        <taxon>Rhabditida</taxon>
        <taxon>Spirurina</taxon>
        <taxon>Spiruromorpha</taxon>
        <taxon>Filarioidea</taxon>
        <taxon>Onchocercidae</taxon>
        <taxon>Onchocerca</taxon>
    </lineage>
</organism>
<accession>A0A238C5I0</accession>
<feature type="chain" id="PRO_5012895748" evidence="1">
    <location>
        <begin position="23"/>
        <end position="45"/>
    </location>
</feature>
<feature type="signal peptide" evidence="1">
    <location>
        <begin position="1"/>
        <end position="22"/>
    </location>
</feature>
<feature type="non-terminal residue" evidence="2">
    <location>
        <position position="45"/>
    </location>
</feature>
<dbReference type="Proteomes" id="UP000242913">
    <property type="component" value="Unassembled WGS sequence"/>
</dbReference>
<dbReference type="AlphaFoldDB" id="A0A238C5I0"/>